<accession>A0ABP0RPS7</accession>
<gene>
    <name evidence="1" type="ORF">SCF082_LOCUS47335</name>
</gene>
<protein>
    <submittedName>
        <fullName evidence="1">Glutamate dehydrogenase 2 (NAD-specific glutamate dehydrogenase) (NAD-GDH)</fullName>
    </submittedName>
</protein>
<comment type="caution">
    <text evidence="1">The sequence shown here is derived from an EMBL/GenBank/DDBJ whole genome shotgun (WGS) entry which is preliminary data.</text>
</comment>
<evidence type="ECO:0000313" key="1">
    <source>
        <dbReference type="EMBL" id="CAK9101212.1"/>
    </source>
</evidence>
<dbReference type="Proteomes" id="UP001642464">
    <property type="component" value="Unassembled WGS sequence"/>
</dbReference>
<reference evidence="1 2" key="1">
    <citation type="submission" date="2024-02" db="EMBL/GenBank/DDBJ databases">
        <authorList>
            <person name="Chen Y."/>
            <person name="Shah S."/>
            <person name="Dougan E. K."/>
            <person name="Thang M."/>
            <person name="Chan C."/>
        </authorList>
    </citation>
    <scope>NUCLEOTIDE SEQUENCE [LARGE SCALE GENOMIC DNA]</scope>
</reference>
<evidence type="ECO:0000313" key="2">
    <source>
        <dbReference type="Proteomes" id="UP001642464"/>
    </source>
</evidence>
<proteinExistence type="predicted"/>
<organism evidence="1 2">
    <name type="scientific">Durusdinium trenchii</name>
    <dbReference type="NCBI Taxonomy" id="1381693"/>
    <lineage>
        <taxon>Eukaryota</taxon>
        <taxon>Sar</taxon>
        <taxon>Alveolata</taxon>
        <taxon>Dinophyceae</taxon>
        <taxon>Suessiales</taxon>
        <taxon>Symbiodiniaceae</taxon>
        <taxon>Durusdinium</taxon>
    </lineage>
</organism>
<sequence length="83" mass="9289">MEQFASMCSSERERLVRQVLELAVPPVMLQHLGVDGILQRVPKNYVAAVVGAWVASRFVYSQGVDGAEVSFFFFLRNLLSKAQ</sequence>
<name>A0ABP0RPS7_9DINO</name>
<dbReference type="EMBL" id="CAXAMM010041793">
    <property type="protein sequence ID" value="CAK9101212.1"/>
    <property type="molecule type" value="Genomic_DNA"/>
</dbReference>
<keyword evidence="2" id="KW-1185">Reference proteome</keyword>